<sequence length="181" mass="20951">MQTDIDQLIDLINQNLNKKLDFYTTTDNISVIENNLKTQLKQYVKAIEQLRINEYLNSKSKKRKMVFIDYNTFTACAIGAKYFNIGAYGTSHGYLLNYGVFMPLFNKLKKIGQIGRRSNKNIIKGKRNFVGKCAEVKASYAINKKNRITNISDIEFTKAYRPRTMQTIKRCNNCVYIFGNV</sequence>
<protein>
    <submittedName>
        <fullName evidence="1">Uncharacterized protein</fullName>
    </submittedName>
</protein>
<dbReference type="AlphaFoldDB" id="A5FDU9"/>
<reference evidence="1 2" key="1">
    <citation type="journal article" date="2009" name="Appl. Environ. Microbiol.">
        <title>Novel features of the polysaccharide-digesting gliding bacterium Flavobacterium johnsoniae as revealed by genome sequence analysis.</title>
        <authorList>
            <person name="McBride M.J."/>
            <person name="Xie G."/>
            <person name="Martens E.C."/>
            <person name="Lapidus A."/>
            <person name="Henrissat B."/>
            <person name="Rhodes R.G."/>
            <person name="Goltsman E."/>
            <person name="Wang W."/>
            <person name="Xu J."/>
            <person name="Hunnicutt D.W."/>
            <person name="Staroscik A.M."/>
            <person name="Hoover T.R."/>
            <person name="Cheng Y.Q."/>
            <person name="Stein J.L."/>
        </authorList>
    </citation>
    <scope>NUCLEOTIDE SEQUENCE [LARGE SCALE GENOMIC DNA]</scope>
    <source>
        <strain evidence="2">ATCC 17061 / DSM 2064 / JCM 8514 / BCRC 14874 / CCUG 350202 / NBRC 14942 / NCIMB 11054 / UW101</strain>
    </source>
</reference>
<proteinExistence type="predicted"/>
<dbReference type="Proteomes" id="UP000006694">
    <property type="component" value="Chromosome"/>
</dbReference>
<organism evidence="1 2">
    <name type="scientific">Flavobacterium johnsoniae (strain ATCC 17061 / DSM 2064 / JCM 8514 / BCRC 14874 / CCUG 350202 / NBRC 14942 / NCIMB 11054 / UW101)</name>
    <name type="common">Cytophaga johnsonae</name>
    <dbReference type="NCBI Taxonomy" id="376686"/>
    <lineage>
        <taxon>Bacteria</taxon>
        <taxon>Pseudomonadati</taxon>
        <taxon>Bacteroidota</taxon>
        <taxon>Flavobacteriia</taxon>
        <taxon>Flavobacteriales</taxon>
        <taxon>Flavobacteriaceae</taxon>
        <taxon>Flavobacterium</taxon>
    </lineage>
</organism>
<name>A5FDU9_FLAJ1</name>
<evidence type="ECO:0000313" key="2">
    <source>
        <dbReference type="Proteomes" id="UP000006694"/>
    </source>
</evidence>
<evidence type="ECO:0000313" key="1">
    <source>
        <dbReference type="EMBL" id="ABQ06617.1"/>
    </source>
</evidence>
<dbReference type="eggNOG" id="ENOG5030QHS">
    <property type="taxonomic scope" value="Bacteria"/>
</dbReference>
<gene>
    <name evidence="1" type="ordered locus">Fjoh_3603</name>
</gene>
<dbReference type="HOGENOM" id="CLU_1486970_0_0_10"/>
<dbReference type="KEGG" id="fjo:Fjoh_3603"/>
<dbReference type="EMBL" id="CP000685">
    <property type="protein sequence ID" value="ABQ06617.1"/>
    <property type="molecule type" value="Genomic_DNA"/>
</dbReference>
<accession>A5FDU9</accession>
<keyword evidence="2" id="KW-1185">Reference proteome</keyword>
<dbReference type="STRING" id="376686.Fjoh_3603"/>